<sequence length="284" mass="32776">MSELFVVYPNLEIANCDDCPKEHTIDSKKGAYLKNLQTYETLIRKLQKDPSIKTEDHAWCLTKDTQNNVQMILEKNTPLVFSFPSTKTTTGTDNLKSEGNEVDEETKKIEAITDIEQLPLNSIEVEATDYNKKMNPEDLKKVGDTYFSHKLQLPKNAPKKLLSLKYFQLTTDMSLLEYKYLQLYSLVNNTIKEYFGASELELEKEEEGYHIVSQEMDFFKKLENLLIKLRFLKVEFEHRFSSVFSEELGAIKVKINDDSFVSTTASKDSQLESSSGHFKFSINQ</sequence>
<evidence type="ECO:0000313" key="2">
    <source>
        <dbReference type="Proteomes" id="UP001165064"/>
    </source>
</evidence>
<name>A0ACB5STG6_AMBMO</name>
<proteinExistence type="predicted"/>
<dbReference type="Proteomes" id="UP001165064">
    <property type="component" value="Unassembled WGS sequence"/>
</dbReference>
<evidence type="ECO:0000313" key="1">
    <source>
        <dbReference type="EMBL" id="GME71928.1"/>
    </source>
</evidence>
<accession>A0ACB5STG6</accession>
<gene>
    <name evidence="1" type="ORF">Amon02_000077200</name>
</gene>
<comment type="caution">
    <text evidence="1">The sequence shown here is derived from an EMBL/GenBank/DDBJ whole genome shotgun (WGS) entry which is preliminary data.</text>
</comment>
<keyword evidence="2" id="KW-1185">Reference proteome</keyword>
<reference evidence="1" key="1">
    <citation type="submission" date="2023-04" db="EMBL/GenBank/DDBJ databases">
        <title>Ambrosiozyma monospora NBRC 10751.</title>
        <authorList>
            <person name="Ichikawa N."/>
            <person name="Sato H."/>
            <person name="Tonouchi N."/>
        </authorList>
    </citation>
    <scope>NUCLEOTIDE SEQUENCE</scope>
    <source>
        <strain evidence="1">NBRC 10751</strain>
    </source>
</reference>
<organism evidence="1 2">
    <name type="scientific">Ambrosiozyma monospora</name>
    <name type="common">Yeast</name>
    <name type="synonym">Endomycopsis monosporus</name>
    <dbReference type="NCBI Taxonomy" id="43982"/>
    <lineage>
        <taxon>Eukaryota</taxon>
        <taxon>Fungi</taxon>
        <taxon>Dikarya</taxon>
        <taxon>Ascomycota</taxon>
        <taxon>Saccharomycotina</taxon>
        <taxon>Pichiomycetes</taxon>
        <taxon>Pichiales</taxon>
        <taxon>Pichiaceae</taxon>
        <taxon>Ambrosiozyma</taxon>
    </lineage>
</organism>
<protein>
    <submittedName>
        <fullName evidence="1">Unnamed protein product</fullName>
    </submittedName>
</protein>
<dbReference type="EMBL" id="BSXS01000308">
    <property type="protein sequence ID" value="GME71928.1"/>
    <property type="molecule type" value="Genomic_DNA"/>
</dbReference>